<accession>A0A7S1H1Y7</accession>
<organism evidence="2">
    <name type="scientific">Thalassionema nitzschioides</name>
    <dbReference type="NCBI Taxonomy" id="33649"/>
    <lineage>
        <taxon>Eukaryota</taxon>
        <taxon>Sar</taxon>
        <taxon>Stramenopiles</taxon>
        <taxon>Ochrophyta</taxon>
        <taxon>Bacillariophyta</taxon>
        <taxon>Fragilariophyceae</taxon>
        <taxon>Fragilariophycidae</taxon>
        <taxon>Thalassionemales</taxon>
        <taxon>Thalassionemataceae</taxon>
        <taxon>Thalassionema</taxon>
    </lineage>
</organism>
<reference evidence="2" key="1">
    <citation type="submission" date="2021-01" db="EMBL/GenBank/DDBJ databases">
        <authorList>
            <person name="Corre E."/>
            <person name="Pelletier E."/>
            <person name="Niang G."/>
            <person name="Scheremetjew M."/>
            <person name="Finn R."/>
            <person name="Kale V."/>
            <person name="Holt S."/>
            <person name="Cochrane G."/>
            <person name="Meng A."/>
            <person name="Brown T."/>
            <person name="Cohen L."/>
        </authorList>
    </citation>
    <scope>NUCLEOTIDE SEQUENCE</scope>
</reference>
<protein>
    <submittedName>
        <fullName evidence="2">Uncharacterized protein</fullName>
    </submittedName>
</protein>
<evidence type="ECO:0000313" key="2">
    <source>
        <dbReference type="EMBL" id="CAD8960437.1"/>
    </source>
</evidence>
<proteinExistence type="predicted"/>
<keyword evidence="1" id="KW-1133">Transmembrane helix</keyword>
<dbReference type="AlphaFoldDB" id="A0A7S1H1Y7"/>
<evidence type="ECO:0000256" key="1">
    <source>
        <dbReference type="SAM" id="Phobius"/>
    </source>
</evidence>
<name>A0A7S1H1Y7_9STRA</name>
<sequence length="142" mass="16465">MILFSFVAWGMAIKRFLVVFMASNAYIDRYYDSNQKLCALGLFAVNQNIFSNSMCFCLDTHSQMGIWQYHHFCGLLRASAAPPDIQYINFYFGETYAKKLAGSVAADYRDEQLLNVLYPFSYYREVPLYLVDLKLDLTSLIR</sequence>
<feature type="transmembrane region" description="Helical" evidence="1">
    <location>
        <begin position="6"/>
        <end position="27"/>
    </location>
</feature>
<keyword evidence="1" id="KW-0812">Transmembrane</keyword>
<gene>
    <name evidence="2" type="ORF">TNIT0693_LOCUS448</name>
</gene>
<keyword evidence="1" id="KW-0472">Membrane</keyword>
<dbReference type="EMBL" id="HBFY01001167">
    <property type="protein sequence ID" value="CAD8960437.1"/>
    <property type="molecule type" value="Transcribed_RNA"/>
</dbReference>